<accession>A0A5C7GKI5</accession>
<evidence type="ECO:0000313" key="1">
    <source>
        <dbReference type="EMBL" id="TXG38979.1"/>
    </source>
</evidence>
<organism evidence="1 2">
    <name type="scientific">Seonamhaeicola maritimus</name>
    <dbReference type="NCBI Taxonomy" id="2591822"/>
    <lineage>
        <taxon>Bacteria</taxon>
        <taxon>Pseudomonadati</taxon>
        <taxon>Bacteroidota</taxon>
        <taxon>Flavobacteriia</taxon>
        <taxon>Flavobacteriales</taxon>
        <taxon>Flavobacteriaceae</taxon>
    </lineage>
</organism>
<dbReference type="RefSeq" id="WP_147766460.1">
    <property type="nucleotide sequence ID" value="NZ_VRKQ01000008.1"/>
</dbReference>
<sequence length="203" mass="22729">MNAKWYFSTLIIALTLLGVCQKQVSVPNQQIVMEFVDVDVTSNYVQTAIADVKGQLQCIGAQNIKVQKEQNGTLKITYFSNVKVASIKEVLSKENHIVLGYATNVQNESGNSSSNDSSNNYNLDVYEIKKGTESSSLGGKYVLEIKYDYDRFSNPNVYVPYESTKISKIDRSVKTAYRVNRNIAIEIDNNSYQKPEVRAGPNC</sequence>
<reference evidence="1 2" key="1">
    <citation type="submission" date="2019-08" db="EMBL/GenBank/DDBJ databases">
        <title>Seonamhaeicola sediminis sp. nov., isolated from marine sediment.</title>
        <authorList>
            <person name="Cao W.R."/>
        </authorList>
    </citation>
    <scope>NUCLEOTIDE SEQUENCE [LARGE SCALE GENOMIC DNA]</scope>
    <source>
        <strain evidence="1 2">1505</strain>
    </source>
</reference>
<dbReference type="EMBL" id="VRKQ01000008">
    <property type="protein sequence ID" value="TXG38979.1"/>
    <property type="molecule type" value="Genomic_DNA"/>
</dbReference>
<dbReference type="Proteomes" id="UP000321080">
    <property type="component" value="Unassembled WGS sequence"/>
</dbReference>
<dbReference type="OrthoDB" id="1144910at2"/>
<evidence type="ECO:0000313" key="2">
    <source>
        <dbReference type="Proteomes" id="UP000321080"/>
    </source>
</evidence>
<name>A0A5C7GKI5_9FLAO</name>
<protein>
    <submittedName>
        <fullName evidence="1">Uncharacterized protein</fullName>
    </submittedName>
</protein>
<proteinExistence type="predicted"/>
<gene>
    <name evidence="1" type="ORF">FUA22_03580</name>
</gene>
<comment type="caution">
    <text evidence="1">The sequence shown here is derived from an EMBL/GenBank/DDBJ whole genome shotgun (WGS) entry which is preliminary data.</text>
</comment>
<dbReference type="AlphaFoldDB" id="A0A5C7GKI5"/>
<keyword evidence="2" id="KW-1185">Reference proteome</keyword>